<dbReference type="InterPro" id="IPR051534">
    <property type="entry name" value="CBASS_pafABC_assoc_protein"/>
</dbReference>
<feature type="domain" description="HTH deoR-type" evidence="4">
    <location>
        <begin position="24"/>
        <end position="79"/>
    </location>
</feature>
<name>A0A4R2GYT3_9ACTN</name>
<organism evidence="5 6">
    <name type="scientific">Kribbella steppae</name>
    <dbReference type="NCBI Taxonomy" id="2512223"/>
    <lineage>
        <taxon>Bacteria</taxon>
        <taxon>Bacillati</taxon>
        <taxon>Actinomycetota</taxon>
        <taxon>Actinomycetes</taxon>
        <taxon>Propionibacteriales</taxon>
        <taxon>Kribbellaceae</taxon>
        <taxon>Kribbella</taxon>
    </lineage>
</organism>
<dbReference type="PROSITE" id="PS51000">
    <property type="entry name" value="HTH_DEOR_2"/>
    <property type="match status" value="1"/>
</dbReference>
<dbReference type="Pfam" id="PF08279">
    <property type="entry name" value="HTH_11"/>
    <property type="match status" value="1"/>
</dbReference>
<dbReference type="InterPro" id="IPR036388">
    <property type="entry name" value="WH-like_DNA-bd_sf"/>
</dbReference>
<dbReference type="InterPro" id="IPR013196">
    <property type="entry name" value="HTH_11"/>
</dbReference>
<evidence type="ECO:0000256" key="2">
    <source>
        <dbReference type="ARBA" id="ARBA00023125"/>
    </source>
</evidence>
<dbReference type="GO" id="GO:0003700">
    <property type="term" value="F:DNA-binding transcription factor activity"/>
    <property type="evidence" value="ECO:0007669"/>
    <property type="project" value="InterPro"/>
</dbReference>
<keyword evidence="1" id="KW-0805">Transcription regulation</keyword>
<keyword evidence="6" id="KW-1185">Reference proteome</keyword>
<keyword evidence="3" id="KW-0804">Transcription</keyword>
<comment type="caution">
    <text evidence="5">The sequence shown here is derived from an EMBL/GenBank/DDBJ whole genome shotgun (WGS) entry which is preliminary data.</text>
</comment>
<gene>
    <name evidence="5" type="ORF">EV652_121119</name>
</gene>
<reference evidence="5 6" key="1">
    <citation type="journal article" date="2015" name="Stand. Genomic Sci.">
        <title>Genomic Encyclopedia of Bacterial and Archaeal Type Strains, Phase III: the genomes of soil and plant-associated and newly described type strains.</title>
        <authorList>
            <person name="Whitman W.B."/>
            <person name="Woyke T."/>
            <person name="Klenk H.P."/>
            <person name="Zhou Y."/>
            <person name="Lilburn T.G."/>
            <person name="Beck B.J."/>
            <person name="De Vos P."/>
            <person name="Vandamme P."/>
            <person name="Eisen J.A."/>
            <person name="Garrity G."/>
            <person name="Hugenholtz P."/>
            <person name="Kyrpides N.C."/>
        </authorList>
    </citation>
    <scope>NUCLEOTIDE SEQUENCE [LARGE SCALE GENOMIC DNA]</scope>
    <source>
        <strain evidence="5 6">VKM Ac-2572</strain>
    </source>
</reference>
<dbReference type="InterPro" id="IPR057727">
    <property type="entry name" value="WCX_dom"/>
</dbReference>
<dbReference type="InterPro" id="IPR026881">
    <property type="entry name" value="WYL_dom"/>
</dbReference>
<evidence type="ECO:0000313" key="6">
    <source>
        <dbReference type="Proteomes" id="UP000294508"/>
    </source>
</evidence>
<evidence type="ECO:0000256" key="3">
    <source>
        <dbReference type="ARBA" id="ARBA00023163"/>
    </source>
</evidence>
<keyword evidence="2 5" id="KW-0238">DNA-binding</keyword>
<dbReference type="GO" id="GO:0003677">
    <property type="term" value="F:DNA binding"/>
    <property type="evidence" value="ECO:0007669"/>
    <property type="project" value="UniProtKB-KW"/>
</dbReference>
<dbReference type="PROSITE" id="PS52050">
    <property type="entry name" value="WYL"/>
    <property type="match status" value="1"/>
</dbReference>
<dbReference type="AlphaFoldDB" id="A0A4R2GYT3"/>
<dbReference type="InterPro" id="IPR001034">
    <property type="entry name" value="DeoR_HTH"/>
</dbReference>
<dbReference type="InterPro" id="IPR018356">
    <property type="entry name" value="Tscrpt_reg_HTH_DeoR_CS"/>
</dbReference>
<proteinExistence type="predicted"/>
<dbReference type="PROSITE" id="PS00894">
    <property type="entry name" value="HTH_DEOR_1"/>
    <property type="match status" value="1"/>
</dbReference>
<dbReference type="PANTHER" id="PTHR34580">
    <property type="match status" value="1"/>
</dbReference>
<sequence>MVRPYETKPANRVSCFPANFAFMRAERLVAIALLLQAHRRMTAPELARRLDVSERTIRRDLDALLLSGLPLYSERGRRGGWALLDGPAINLSALTPQEAQALFLVTGPELLTGLGLEQGVTSAVRKLIEALPATTREQADRTRQAIHIDPTRWGRTAQPAPATLVPLRDAVIAGVQVDLTYAPPGAETAVHRVHPYGLVSKSAIWYLVAGADAGLRTFRVSWTTNADVTTEAVERPDDFDLIRAWEDVTRRRVPCSSNRVEVEFQVRPEDLSRVALALSEDTQLRPIDSKTGPARRFTATFSSVHEAACELIYLGEGVQVLEPASVRAELVRIGHRLIAAHTPKW</sequence>
<dbReference type="Gene3D" id="1.10.10.10">
    <property type="entry name" value="Winged helix-like DNA-binding domain superfamily/Winged helix DNA-binding domain"/>
    <property type="match status" value="1"/>
</dbReference>
<evidence type="ECO:0000313" key="5">
    <source>
        <dbReference type="EMBL" id="TCO15746.1"/>
    </source>
</evidence>
<dbReference type="InterPro" id="IPR036390">
    <property type="entry name" value="WH_DNA-bd_sf"/>
</dbReference>
<dbReference type="Proteomes" id="UP000294508">
    <property type="component" value="Unassembled WGS sequence"/>
</dbReference>
<dbReference type="SMART" id="SM00420">
    <property type="entry name" value="HTH_DEOR"/>
    <property type="match status" value="1"/>
</dbReference>
<accession>A0A4R2GYT3</accession>
<evidence type="ECO:0000256" key="1">
    <source>
        <dbReference type="ARBA" id="ARBA00023015"/>
    </source>
</evidence>
<dbReference type="Pfam" id="PF13280">
    <property type="entry name" value="WYL"/>
    <property type="match status" value="1"/>
</dbReference>
<protein>
    <submittedName>
        <fullName evidence="5">Putative DNA-binding transcriptional regulator YafY</fullName>
    </submittedName>
</protein>
<dbReference type="SUPFAM" id="SSF46785">
    <property type="entry name" value="Winged helix' DNA-binding domain"/>
    <property type="match status" value="1"/>
</dbReference>
<dbReference type="EMBL" id="SLWN01000021">
    <property type="protein sequence ID" value="TCO15746.1"/>
    <property type="molecule type" value="Genomic_DNA"/>
</dbReference>
<evidence type="ECO:0000259" key="4">
    <source>
        <dbReference type="PROSITE" id="PS51000"/>
    </source>
</evidence>
<dbReference type="PANTHER" id="PTHR34580:SF1">
    <property type="entry name" value="PROTEIN PAFC"/>
    <property type="match status" value="1"/>
</dbReference>
<dbReference type="Pfam" id="PF25583">
    <property type="entry name" value="WCX"/>
    <property type="match status" value="1"/>
</dbReference>